<protein>
    <submittedName>
        <fullName evidence="3">Response regulator</fullName>
    </submittedName>
</protein>
<accession>A0AA37T1N8</accession>
<reference evidence="3" key="1">
    <citation type="journal article" date="2014" name="Int. J. Syst. Evol. Microbiol.">
        <title>Complete genome sequence of Corynebacterium casei LMG S-19264T (=DSM 44701T), isolated from a smear-ripened cheese.</title>
        <authorList>
            <consortium name="US DOE Joint Genome Institute (JGI-PGF)"/>
            <person name="Walter F."/>
            <person name="Albersmeier A."/>
            <person name="Kalinowski J."/>
            <person name="Ruckert C."/>
        </authorList>
    </citation>
    <scope>NUCLEOTIDE SEQUENCE</scope>
    <source>
        <strain evidence="3">NBRC 110023</strain>
    </source>
</reference>
<dbReference type="SMART" id="SM00448">
    <property type="entry name" value="REC"/>
    <property type="match status" value="1"/>
</dbReference>
<dbReference type="SUPFAM" id="SSF52172">
    <property type="entry name" value="CheY-like"/>
    <property type="match status" value="1"/>
</dbReference>
<dbReference type="Proteomes" id="UP001156601">
    <property type="component" value="Unassembled WGS sequence"/>
</dbReference>
<dbReference type="InterPro" id="IPR011006">
    <property type="entry name" value="CheY-like_superfamily"/>
</dbReference>
<dbReference type="PANTHER" id="PTHR44520">
    <property type="entry name" value="RESPONSE REGULATOR RCP1-RELATED"/>
    <property type="match status" value="1"/>
</dbReference>
<proteinExistence type="predicted"/>
<dbReference type="PROSITE" id="PS50110">
    <property type="entry name" value="RESPONSE_REGULATORY"/>
    <property type="match status" value="1"/>
</dbReference>
<sequence length="140" mass="16008">MLSKPPQIFVIEDDDVDFRLLVHAFHTQKLINPVVRAKDGEDAIDMLSNIAKNGPFIILLDLNMPRMNGHEFLHELRKHPKYAKTVVFVLTTSADRDDIEESFDHHVAGYFLKDDAGESINQVVDVINGYWQIVLLPEVK</sequence>
<feature type="domain" description="Response regulatory" evidence="2">
    <location>
        <begin position="7"/>
        <end position="128"/>
    </location>
</feature>
<dbReference type="EMBL" id="BSOT01000005">
    <property type="protein sequence ID" value="GLR70105.1"/>
    <property type="molecule type" value="Genomic_DNA"/>
</dbReference>
<evidence type="ECO:0000256" key="1">
    <source>
        <dbReference type="PROSITE-ProRule" id="PRU00169"/>
    </source>
</evidence>
<name>A0AA37T1N8_9ALTE</name>
<dbReference type="Pfam" id="PF00072">
    <property type="entry name" value="Response_reg"/>
    <property type="match status" value="1"/>
</dbReference>
<dbReference type="PANTHER" id="PTHR44520:SF2">
    <property type="entry name" value="RESPONSE REGULATOR RCP1"/>
    <property type="match status" value="1"/>
</dbReference>
<feature type="modified residue" description="4-aspartylphosphate" evidence="1">
    <location>
        <position position="61"/>
    </location>
</feature>
<dbReference type="InterPro" id="IPR001789">
    <property type="entry name" value="Sig_transdc_resp-reg_receiver"/>
</dbReference>
<dbReference type="GO" id="GO:0000160">
    <property type="term" value="P:phosphorelay signal transduction system"/>
    <property type="evidence" value="ECO:0007669"/>
    <property type="project" value="InterPro"/>
</dbReference>
<keyword evidence="4" id="KW-1185">Reference proteome</keyword>
<dbReference type="RefSeq" id="WP_284216411.1">
    <property type="nucleotide sequence ID" value="NZ_BSOT01000005.1"/>
</dbReference>
<comment type="caution">
    <text evidence="3">The sequence shown here is derived from an EMBL/GenBank/DDBJ whole genome shotgun (WGS) entry which is preliminary data.</text>
</comment>
<dbReference type="InterPro" id="IPR052893">
    <property type="entry name" value="TCS_response_regulator"/>
</dbReference>
<evidence type="ECO:0000259" key="2">
    <source>
        <dbReference type="PROSITE" id="PS50110"/>
    </source>
</evidence>
<gene>
    <name evidence="3" type="ORF">GCM10007852_10130</name>
</gene>
<organism evidence="3 4">
    <name type="scientific">Agaribacter marinus</name>
    <dbReference type="NCBI Taxonomy" id="1431249"/>
    <lineage>
        <taxon>Bacteria</taxon>
        <taxon>Pseudomonadati</taxon>
        <taxon>Pseudomonadota</taxon>
        <taxon>Gammaproteobacteria</taxon>
        <taxon>Alteromonadales</taxon>
        <taxon>Alteromonadaceae</taxon>
        <taxon>Agaribacter</taxon>
    </lineage>
</organism>
<dbReference type="Gene3D" id="3.40.50.2300">
    <property type="match status" value="1"/>
</dbReference>
<dbReference type="AlphaFoldDB" id="A0AA37T1N8"/>
<dbReference type="CDD" id="cd17557">
    <property type="entry name" value="REC_Rcp-like"/>
    <property type="match status" value="1"/>
</dbReference>
<evidence type="ECO:0000313" key="3">
    <source>
        <dbReference type="EMBL" id="GLR70105.1"/>
    </source>
</evidence>
<keyword evidence="1" id="KW-0597">Phosphoprotein</keyword>
<evidence type="ECO:0000313" key="4">
    <source>
        <dbReference type="Proteomes" id="UP001156601"/>
    </source>
</evidence>
<reference evidence="3" key="2">
    <citation type="submission" date="2023-01" db="EMBL/GenBank/DDBJ databases">
        <title>Draft genome sequence of Agaribacter marinus strain NBRC 110023.</title>
        <authorList>
            <person name="Sun Q."/>
            <person name="Mori K."/>
        </authorList>
    </citation>
    <scope>NUCLEOTIDE SEQUENCE</scope>
    <source>
        <strain evidence="3">NBRC 110023</strain>
    </source>
</reference>